<dbReference type="AlphaFoldDB" id="A0A1T3MTG3"/>
<dbReference type="GO" id="GO:0003677">
    <property type="term" value="F:DNA binding"/>
    <property type="evidence" value="ECO:0007669"/>
    <property type="project" value="UniProtKB-KW"/>
</dbReference>
<dbReference type="InterPro" id="IPR011010">
    <property type="entry name" value="DNA_brk_join_enz"/>
</dbReference>
<comment type="caution">
    <text evidence="5">The sequence shown here is derived from an EMBL/GenBank/DDBJ whole genome shotgun (WGS) entry which is preliminary data.</text>
</comment>
<evidence type="ECO:0000313" key="5">
    <source>
        <dbReference type="EMBL" id="OPC67898.1"/>
    </source>
</evidence>
<dbReference type="InterPro" id="IPR010998">
    <property type="entry name" value="Integrase_recombinase_N"/>
</dbReference>
<evidence type="ECO:0000256" key="1">
    <source>
        <dbReference type="ARBA" id="ARBA00023125"/>
    </source>
</evidence>
<dbReference type="InterPro" id="IPR025269">
    <property type="entry name" value="SAM-like_dom"/>
</dbReference>
<dbReference type="Pfam" id="PF00589">
    <property type="entry name" value="Phage_integrase"/>
    <property type="match status" value="1"/>
</dbReference>
<dbReference type="RefSeq" id="WP_078771029.1">
    <property type="nucleotide sequence ID" value="NZ_CBCSBR010000019.1"/>
</dbReference>
<dbReference type="GO" id="GO:0006310">
    <property type="term" value="P:DNA recombination"/>
    <property type="evidence" value="ECO:0007669"/>
    <property type="project" value="UniProtKB-KW"/>
</dbReference>
<evidence type="ECO:0000259" key="4">
    <source>
        <dbReference type="Pfam" id="PF13102"/>
    </source>
</evidence>
<dbReference type="Gene3D" id="1.10.443.10">
    <property type="entry name" value="Intergrase catalytic core"/>
    <property type="match status" value="1"/>
</dbReference>
<dbReference type="EMBL" id="MAHX01000006">
    <property type="protein sequence ID" value="OPC67898.1"/>
    <property type="molecule type" value="Genomic_DNA"/>
</dbReference>
<dbReference type="Proteomes" id="UP000190813">
    <property type="component" value="Unassembled WGS sequence"/>
</dbReference>
<name>A0A1T3MTG3_9FLAO</name>
<organism evidence="5 6">
    <name type="scientific">Elizabethkingia occulta</name>
    <dbReference type="NCBI Taxonomy" id="1867263"/>
    <lineage>
        <taxon>Bacteria</taxon>
        <taxon>Pseudomonadati</taxon>
        <taxon>Bacteroidota</taxon>
        <taxon>Flavobacteriia</taxon>
        <taxon>Flavobacteriales</taxon>
        <taxon>Weeksellaceae</taxon>
        <taxon>Elizabethkingia</taxon>
    </lineage>
</organism>
<evidence type="ECO:0000313" key="6">
    <source>
        <dbReference type="Proteomes" id="UP000190813"/>
    </source>
</evidence>
<gene>
    <name evidence="5" type="ORF">BAZ10_14990</name>
</gene>
<evidence type="ECO:0008006" key="7">
    <source>
        <dbReference type="Google" id="ProtNLM"/>
    </source>
</evidence>
<dbReference type="Pfam" id="PF13102">
    <property type="entry name" value="Phage_int_SAM_5"/>
    <property type="match status" value="1"/>
</dbReference>
<keyword evidence="2" id="KW-0233">DNA recombination</keyword>
<feature type="domain" description="Tyr recombinase" evidence="3">
    <location>
        <begin position="252"/>
        <end position="414"/>
    </location>
</feature>
<protein>
    <recommendedName>
        <fullName evidence="7">Phage integrase SAM-like domain-containing protein</fullName>
    </recommendedName>
</protein>
<proteinExistence type="predicted"/>
<dbReference type="SUPFAM" id="SSF56349">
    <property type="entry name" value="DNA breaking-rejoining enzymes"/>
    <property type="match status" value="1"/>
</dbReference>
<dbReference type="InterPro" id="IPR002104">
    <property type="entry name" value="Integrase_catalytic"/>
</dbReference>
<keyword evidence="6" id="KW-1185">Reference proteome</keyword>
<dbReference type="InterPro" id="IPR013762">
    <property type="entry name" value="Integrase-like_cat_sf"/>
</dbReference>
<accession>A0A1T3MTG3</accession>
<reference evidence="5 6" key="1">
    <citation type="submission" date="2016-06" db="EMBL/GenBank/DDBJ databases">
        <title>Revisiting the taxonomy of the Elizabethkingia Genus based on Whole-Genome Sequencing, Optical Mapping, and MALDI-TOF.</title>
        <authorList>
            <person name="Nicholson A.C."/>
        </authorList>
    </citation>
    <scope>NUCLEOTIDE SEQUENCE [LARGE SCALE GENOMIC DNA]</scope>
    <source>
        <strain evidence="5 6">G4070</strain>
    </source>
</reference>
<feature type="domain" description="Phage integrase SAM-like" evidence="4">
    <location>
        <begin position="112"/>
        <end position="210"/>
    </location>
</feature>
<evidence type="ECO:0000259" key="3">
    <source>
        <dbReference type="Pfam" id="PF00589"/>
    </source>
</evidence>
<evidence type="ECO:0000256" key="2">
    <source>
        <dbReference type="ARBA" id="ARBA00023172"/>
    </source>
</evidence>
<sequence>MASVSFYIRGKVSDKESTVWVKFRDRDIDIRVPIPDITCKPKEWKDGKCKLPSKKMHKDDTETINTRLAQLEAGIISSYIEERPEIDLKEWIKTIVSPDKEKTKDVNYTDDVIEFIDIYISLKKESVTVATLKKAKVVKELINRYVIDRKKRKKTFRGLKFKDLDNAFRVDFENYCYNEQYKISTTFRNLKFLKMVCNVAESFDINVHKHVSGWKFEVEKATKHIPKSIYLTFEELDKIEQTEMPHDYLENAKDWLLIACYTGQRVSDYLRFTASMIVEDSDGQKYIEFTQQKTNAKMQIPLLKKVQQILNKRKGEFPRKISDVNLNLYIKEVCKKAGIDKIIYNGKMMPIEKEDKTKITRKVFGHYPKHELVTSHIGRKSFASNFYEKIPTAYLLNFTGHTTEKQLLAYINKTEVEKAKSTAKIFNSLGY</sequence>
<keyword evidence="1" id="KW-0238">DNA-binding</keyword>
<dbReference type="GO" id="GO:0015074">
    <property type="term" value="P:DNA integration"/>
    <property type="evidence" value="ECO:0007669"/>
    <property type="project" value="InterPro"/>
</dbReference>
<dbReference type="Gene3D" id="1.10.150.130">
    <property type="match status" value="1"/>
</dbReference>